<dbReference type="STRING" id="403673.A0A177WSM4"/>
<reference evidence="1 2" key="1">
    <citation type="submission" date="2006-10" db="EMBL/GenBank/DDBJ databases">
        <title>The Genome Sequence of Batrachochytrium dendrobatidis JEL423.</title>
        <authorList>
            <consortium name="The Broad Institute Genome Sequencing Platform"/>
            <person name="Birren B."/>
            <person name="Lander E."/>
            <person name="Galagan J."/>
            <person name="Cuomo C."/>
            <person name="Devon K."/>
            <person name="Jaffe D."/>
            <person name="Butler J."/>
            <person name="Alvarez P."/>
            <person name="Gnerre S."/>
            <person name="Grabherr M."/>
            <person name="Kleber M."/>
            <person name="Mauceli E."/>
            <person name="Brockman W."/>
            <person name="Young S."/>
            <person name="LaButti K."/>
            <person name="Sykes S."/>
            <person name="DeCaprio D."/>
            <person name="Crawford M."/>
            <person name="Koehrsen M."/>
            <person name="Engels R."/>
            <person name="Montgomery P."/>
            <person name="Pearson M."/>
            <person name="Howarth C."/>
            <person name="Larson L."/>
            <person name="White J."/>
            <person name="O'Leary S."/>
            <person name="Kodira C."/>
            <person name="Zeng Q."/>
            <person name="Yandava C."/>
            <person name="Alvarado L."/>
            <person name="Longcore J."/>
            <person name="James T."/>
        </authorList>
    </citation>
    <scope>NUCLEOTIDE SEQUENCE [LARGE SCALE GENOMIC DNA]</scope>
    <source>
        <strain evidence="1 2">JEL423</strain>
    </source>
</reference>
<dbReference type="EMBL" id="DS022308">
    <property type="protein sequence ID" value="OAJ42806.1"/>
    <property type="molecule type" value="Genomic_DNA"/>
</dbReference>
<dbReference type="OrthoDB" id="198652at2759"/>
<dbReference type="NCBIfam" id="TIGR01662">
    <property type="entry name" value="HAD-SF-IIIA"/>
    <property type="match status" value="1"/>
</dbReference>
<proteinExistence type="predicted"/>
<dbReference type="InterPro" id="IPR006549">
    <property type="entry name" value="HAD-SF_hydro_IIIA"/>
</dbReference>
<protein>
    <submittedName>
        <fullName evidence="1">HAD phosphatase, family IIIA</fullName>
    </submittedName>
</protein>
<dbReference type="GO" id="GO:0008962">
    <property type="term" value="F:phosphatidylglycerophosphatase activity"/>
    <property type="evidence" value="ECO:0007669"/>
    <property type="project" value="InterPro"/>
</dbReference>
<evidence type="ECO:0000313" key="2">
    <source>
        <dbReference type="Proteomes" id="UP000077115"/>
    </source>
</evidence>
<dbReference type="eggNOG" id="KOG2961">
    <property type="taxonomic scope" value="Eukaryota"/>
</dbReference>
<dbReference type="PANTHER" id="PTHR19288:SF25">
    <property type="entry name" value="PHOSPHATIDYLGLYCEROPHOSPHATASE GEP4, MITOCHONDRIAL"/>
    <property type="match status" value="1"/>
</dbReference>
<dbReference type="SUPFAM" id="SSF56784">
    <property type="entry name" value="HAD-like"/>
    <property type="match status" value="1"/>
</dbReference>
<dbReference type="PANTHER" id="PTHR19288">
    <property type="entry name" value="4-NITROPHENYLPHOSPHATASE-RELATED"/>
    <property type="match status" value="1"/>
</dbReference>
<accession>A0A177WSM4</accession>
<gene>
    <name evidence="1" type="ORF">BDEG_26217</name>
</gene>
<dbReference type="AlphaFoldDB" id="A0A177WSM4"/>
<dbReference type="VEuPathDB" id="FungiDB:BDEG_26217"/>
<dbReference type="InterPro" id="IPR010021">
    <property type="entry name" value="PGPP1/Gep4"/>
</dbReference>
<dbReference type="GO" id="GO:0005739">
    <property type="term" value="C:mitochondrion"/>
    <property type="evidence" value="ECO:0007669"/>
    <property type="project" value="TreeGrafter"/>
</dbReference>
<dbReference type="InterPro" id="IPR023214">
    <property type="entry name" value="HAD_sf"/>
</dbReference>
<dbReference type="InterPro" id="IPR027706">
    <property type="entry name" value="PGP_Pase"/>
</dbReference>
<dbReference type="Gene3D" id="3.40.50.1000">
    <property type="entry name" value="HAD superfamily/HAD-like"/>
    <property type="match status" value="1"/>
</dbReference>
<dbReference type="NCBIfam" id="TIGR01668">
    <property type="entry name" value="YqeG_hyp_ppase"/>
    <property type="match status" value="1"/>
</dbReference>
<organism evidence="1 2">
    <name type="scientific">Batrachochytrium dendrobatidis (strain JEL423)</name>
    <dbReference type="NCBI Taxonomy" id="403673"/>
    <lineage>
        <taxon>Eukaryota</taxon>
        <taxon>Fungi</taxon>
        <taxon>Fungi incertae sedis</taxon>
        <taxon>Chytridiomycota</taxon>
        <taxon>Chytridiomycota incertae sedis</taxon>
        <taxon>Chytridiomycetes</taxon>
        <taxon>Rhizophydiales</taxon>
        <taxon>Rhizophydiales incertae sedis</taxon>
        <taxon>Batrachochytrium</taxon>
    </lineage>
</organism>
<sequence>MVQSINFAGLRGVFSLLRRPSMAMPHLVVDDINSIPFSSLKQAGFKAIAFDKDNTLAAPYVNQIHPPLQDSWSDCLYTFGSVNVAIVSNSAGSSDDKDYVEASKVEQAFGVRVLRHAEKKPAGGQELVAHFRCQPHEIIFVGDRISTDILYATRMGAYAILINRIVTEKNDNWMAKHIRKLERLLLNTLEKGGYKPNPHILVEQQNG</sequence>
<dbReference type="GO" id="GO:0032049">
    <property type="term" value="P:cardiolipin biosynthetic process"/>
    <property type="evidence" value="ECO:0007669"/>
    <property type="project" value="TreeGrafter"/>
</dbReference>
<reference evidence="1 2" key="2">
    <citation type="submission" date="2016-05" db="EMBL/GenBank/DDBJ databases">
        <title>Lineage-specific infection strategies underlie the spectrum of fungal disease in amphibians.</title>
        <authorList>
            <person name="Cuomo C.A."/>
            <person name="Farrer R.A."/>
            <person name="James T."/>
            <person name="Longcore J."/>
            <person name="Birren B."/>
        </authorList>
    </citation>
    <scope>NUCLEOTIDE SEQUENCE [LARGE SCALE GENOMIC DNA]</scope>
    <source>
        <strain evidence="1 2">JEL423</strain>
    </source>
</reference>
<dbReference type="Proteomes" id="UP000077115">
    <property type="component" value="Unassembled WGS sequence"/>
</dbReference>
<evidence type="ECO:0000313" key="1">
    <source>
        <dbReference type="EMBL" id="OAJ42806.1"/>
    </source>
</evidence>
<dbReference type="Pfam" id="PF09419">
    <property type="entry name" value="PGP_phosphatase"/>
    <property type="match status" value="1"/>
</dbReference>
<dbReference type="InterPro" id="IPR036412">
    <property type="entry name" value="HAD-like_sf"/>
</dbReference>
<name>A0A177WSM4_BATDL</name>